<dbReference type="InterPro" id="IPR055360">
    <property type="entry name" value="bAvd"/>
</dbReference>
<gene>
    <name evidence="1" type="ORF">GA0061081_104167</name>
</gene>
<keyword evidence="2" id="KW-1185">Reference proteome</keyword>
<proteinExistence type="predicted"/>
<protein>
    <recommendedName>
        <fullName evidence="3">Four helix bundle protein</fullName>
    </recommendedName>
</protein>
<evidence type="ECO:0000313" key="2">
    <source>
        <dbReference type="Proteomes" id="UP000199670"/>
    </source>
</evidence>
<dbReference type="Proteomes" id="UP000199670">
    <property type="component" value="Unassembled WGS sequence"/>
</dbReference>
<evidence type="ECO:0000313" key="1">
    <source>
        <dbReference type="EMBL" id="SCC06433.1"/>
    </source>
</evidence>
<sequence>MPNPVKPTFVQPKIFNDLVTLYQCYWQTHCHLPKSFKFTTGEAILTELTGAIRFAVLSNIVDRDNTQECQSAVKQLQLIRASLDVIKGLLCVGWKMKMISHGAFALFNQSIDNIQKQATGWQHWFMAQVHDEDLN</sequence>
<name>A0A1C4BHW9_9GAMM</name>
<dbReference type="CDD" id="cd16376">
    <property type="entry name" value="Avd_like"/>
    <property type="match status" value="1"/>
</dbReference>
<reference evidence="2" key="1">
    <citation type="submission" date="2016-08" db="EMBL/GenBank/DDBJ databases">
        <authorList>
            <person name="Varghese N."/>
            <person name="Submissions Spin"/>
        </authorList>
    </citation>
    <scope>NUCLEOTIDE SEQUENCE [LARGE SCALE GENOMIC DNA]</scope>
    <source>
        <strain evidence="2">R-53248</strain>
    </source>
</reference>
<evidence type="ECO:0008006" key="3">
    <source>
        <dbReference type="Google" id="ProtNLM"/>
    </source>
</evidence>
<dbReference type="EMBL" id="FMAQ01000004">
    <property type="protein sequence ID" value="SCC06433.1"/>
    <property type="molecule type" value="Genomic_DNA"/>
</dbReference>
<organism evidence="1 2">
    <name type="scientific">Gilliamella bombicola</name>
    <dbReference type="NCBI Taxonomy" id="1798182"/>
    <lineage>
        <taxon>Bacteria</taxon>
        <taxon>Pseudomonadati</taxon>
        <taxon>Pseudomonadota</taxon>
        <taxon>Gammaproteobacteria</taxon>
        <taxon>Orbales</taxon>
        <taxon>Orbaceae</taxon>
        <taxon>Gilliamella</taxon>
    </lineage>
</organism>
<accession>A0A1C4BHW9</accession>
<dbReference type="AlphaFoldDB" id="A0A1C4BHW9"/>